<dbReference type="InterPro" id="IPR000873">
    <property type="entry name" value="AMP-dep_synth/lig_dom"/>
</dbReference>
<dbReference type="GO" id="GO:0006633">
    <property type="term" value="P:fatty acid biosynthetic process"/>
    <property type="evidence" value="ECO:0007669"/>
    <property type="project" value="TreeGrafter"/>
</dbReference>
<dbReference type="PROSITE" id="PS00455">
    <property type="entry name" value="AMP_BINDING"/>
    <property type="match status" value="1"/>
</dbReference>
<dbReference type="InterPro" id="IPR045851">
    <property type="entry name" value="AMP-bd_C_sf"/>
</dbReference>
<dbReference type="PANTHER" id="PTHR24096">
    <property type="entry name" value="LONG-CHAIN-FATTY-ACID--COA LIGASE"/>
    <property type="match status" value="1"/>
</dbReference>
<reference evidence="2 3" key="1">
    <citation type="submission" date="2016-03" db="EMBL/GenBank/DDBJ databases">
        <title>Comparative genomics of the ectomycorrhizal sister species Rhizopogon vinicolor and Rhizopogon vesiculosus (Basidiomycota: Boletales) reveals a divergence of the mating type B locus.</title>
        <authorList>
            <person name="Mujic A.B."/>
            <person name="Kuo A."/>
            <person name="Tritt A."/>
            <person name="Lipzen A."/>
            <person name="Chen C."/>
            <person name="Johnson J."/>
            <person name="Sharma A."/>
            <person name="Barry K."/>
            <person name="Grigoriev I.V."/>
            <person name="Spatafora J.W."/>
        </authorList>
    </citation>
    <scope>NUCLEOTIDE SEQUENCE [LARGE SCALE GENOMIC DNA]</scope>
    <source>
        <strain evidence="2 3">AM-OR11-056</strain>
    </source>
</reference>
<name>A0A1J8PP21_9AGAM</name>
<comment type="caution">
    <text evidence="2">The sequence shown here is derived from an EMBL/GenBank/DDBJ whole genome shotgun (WGS) entry which is preliminary data.</text>
</comment>
<keyword evidence="3" id="KW-1185">Reference proteome</keyword>
<evidence type="ECO:0000259" key="1">
    <source>
        <dbReference type="Pfam" id="PF00501"/>
    </source>
</evidence>
<organism evidence="2 3">
    <name type="scientific">Rhizopogon vesiculosus</name>
    <dbReference type="NCBI Taxonomy" id="180088"/>
    <lineage>
        <taxon>Eukaryota</taxon>
        <taxon>Fungi</taxon>
        <taxon>Dikarya</taxon>
        <taxon>Basidiomycota</taxon>
        <taxon>Agaricomycotina</taxon>
        <taxon>Agaricomycetes</taxon>
        <taxon>Agaricomycetidae</taxon>
        <taxon>Boletales</taxon>
        <taxon>Suillineae</taxon>
        <taxon>Rhizopogonaceae</taxon>
        <taxon>Rhizopogon</taxon>
    </lineage>
</organism>
<protein>
    <recommendedName>
        <fullName evidence="1">AMP-dependent synthetase/ligase domain-containing protein</fullName>
    </recommendedName>
</protein>
<dbReference type="PANTHER" id="PTHR24096:SF267">
    <property type="entry name" value="MALONATE--COA LIGASE ACSF3, MITOCHONDRIAL"/>
    <property type="match status" value="1"/>
</dbReference>
<proteinExistence type="predicted"/>
<dbReference type="Proteomes" id="UP000183567">
    <property type="component" value="Unassembled WGS sequence"/>
</dbReference>
<dbReference type="AlphaFoldDB" id="A0A1J8PP21"/>
<evidence type="ECO:0000313" key="3">
    <source>
        <dbReference type="Proteomes" id="UP000183567"/>
    </source>
</evidence>
<feature type="domain" description="AMP-dependent synthetase/ligase" evidence="1">
    <location>
        <begin position="38"/>
        <end position="398"/>
    </location>
</feature>
<evidence type="ECO:0000313" key="2">
    <source>
        <dbReference type="EMBL" id="OJA10653.1"/>
    </source>
</evidence>
<dbReference type="Gene3D" id="3.40.50.12780">
    <property type="entry name" value="N-terminal domain of ligase-like"/>
    <property type="match status" value="1"/>
</dbReference>
<dbReference type="Gene3D" id="3.30.300.30">
    <property type="match status" value="1"/>
</dbReference>
<gene>
    <name evidence="2" type="ORF">AZE42_07276</name>
</gene>
<dbReference type="SUPFAM" id="SSF56801">
    <property type="entry name" value="Acetyl-CoA synthetase-like"/>
    <property type="match status" value="1"/>
</dbReference>
<dbReference type="STRING" id="180088.A0A1J8PP21"/>
<dbReference type="OrthoDB" id="288590at2759"/>
<dbReference type="InterPro" id="IPR042099">
    <property type="entry name" value="ANL_N_sf"/>
</dbReference>
<accession>A0A1J8PP21</accession>
<dbReference type="Pfam" id="PF00501">
    <property type="entry name" value="AMP-binding"/>
    <property type="match status" value="1"/>
</dbReference>
<dbReference type="EMBL" id="LVVM01005398">
    <property type="protein sequence ID" value="OJA10653.1"/>
    <property type="molecule type" value="Genomic_DNA"/>
</dbReference>
<dbReference type="GO" id="GO:0031957">
    <property type="term" value="F:very long-chain fatty acid-CoA ligase activity"/>
    <property type="evidence" value="ECO:0007669"/>
    <property type="project" value="TreeGrafter"/>
</dbReference>
<dbReference type="InterPro" id="IPR020845">
    <property type="entry name" value="AMP-binding_CS"/>
</dbReference>
<sequence>MSPALPVTLNDILSRAAEFYPLHELRFITPSAHDSSIVKTFSSFNRYARNLARAILEWGKPAGSVIVVYLTEHEDNMAAIWACLLAGYVPCLQPALSAQKAHKEGHVAHLKSLFSSAIWLTTEAGAEQVDSSDLEIKFLSELKASALNYNVPADWVAHTAQPDDEAVLFLTSGSTGFSKAVVHTHRTILAACYAKGEAYGLTPNTNVLNWVGFDHAAGSLEMHLVPLLFGASQINVHASAILYDPLRFLRLIDEHGINIAFSPNTLLAKLARDLEKKSDVIGTFDLSSIKRINSGGEAVVSKTAQSFVAMLKKLARDPFKVSFVISPGFGTTETCAGCIYDLVDLATTEPKREFLDLGRPIRGCEMRIVDSEDGKTVRADGDSGELQIRGSMIFVRYYNNTEATSSSFVEDGWYRTGDLGIIENGVLRLSGRIKDIVKVHGISYGIPELETYLQTVEGVAHSFLAVAPYHAPGQETERFIIFYSPTFDLNGDGASMKLFATHRELRDVSVKMTTHRPQFIIPIPINEMEKTTLGKLSRGGLISLFKQGELAKHIARAEELLREARGTTETMDDVDDLKCCALDTA</sequence>